<dbReference type="Gene3D" id="3.40.50.2000">
    <property type="entry name" value="Glycogen Phosphorylase B"/>
    <property type="match status" value="2"/>
</dbReference>
<keyword evidence="4" id="KW-1185">Reference proteome</keyword>
<evidence type="ECO:0000259" key="1">
    <source>
        <dbReference type="Pfam" id="PF00534"/>
    </source>
</evidence>
<dbReference type="Pfam" id="PF00534">
    <property type="entry name" value="Glycos_transf_1"/>
    <property type="match status" value="1"/>
</dbReference>
<gene>
    <name evidence="3" type="primary">rfaG</name>
    <name evidence="3" type="ORF">MFUM_2113</name>
</gene>
<dbReference type="PANTHER" id="PTHR12526">
    <property type="entry name" value="GLYCOSYLTRANSFERASE"/>
    <property type="match status" value="1"/>
</dbReference>
<dbReference type="InterPro" id="IPR028098">
    <property type="entry name" value="Glyco_trans_4-like_N"/>
</dbReference>
<sequence length="379" mass="43115">MQNKLKVLLINSLLKGGGTDNQCLLLARGLKELEIPVIVACPQRAELSSLLEDYGIETVHWEKNLSGIFQLWKIINSREISIVHAHHGRDYWPTIVAGSLAANKPKIVLSRHMAKSPGSWISKHYLLESCDCLVAVSHFTKKVLIQGDYDPLCPIKERHQRDPLLGDHRKIKVIYGGIDTQRFYPKKAIQLRNKLGIEEEHFLFGMIGSYDFPVGKGQLEFIEAAYQVQKLLPKSRFLLIGRGNMQQLLEEKIKSYSLQDHFFLIPHNSEIENWINALDCLVHPAIATEAFGLVILEAFACGKPVIASFLDGIPEAFEACQFGRLIPPWSIQELCQAMVDIGNWPPIPEEKRWEYHKKIASSYSYNIMAKNMLKLYDTL</sequence>
<organism evidence="3 4">
    <name type="scientific">Candidatus Methylacidiphilum fumarolicum</name>
    <dbReference type="NCBI Taxonomy" id="591154"/>
    <lineage>
        <taxon>Bacteria</taxon>
        <taxon>Pseudomonadati</taxon>
        <taxon>Verrucomicrobiota</taxon>
        <taxon>Methylacidiphilae</taxon>
        <taxon>Methylacidiphilales</taxon>
        <taxon>Methylacidiphilaceae</taxon>
        <taxon>Methylacidiphilum (ex Ratnadevi et al. 2023)</taxon>
    </lineage>
</organism>
<evidence type="ECO:0000313" key="4">
    <source>
        <dbReference type="Proteomes" id="UP001161497"/>
    </source>
</evidence>
<accession>A0ABM9IFE3</accession>
<dbReference type="Proteomes" id="UP001161497">
    <property type="component" value="Chromosome"/>
</dbReference>
<dbReference type="EMBL" id="OX458932">
    <property type="protein sequence ID" value="CAI9086427.1"/>
    <property type="molecule type" value="Genomic_DNA"/>
</dbReference>
<dbReference type="InterPro" id="IPR001296">
    <property type="entry name" value="Glyco_trans_1"/>
</dbReference>
<proteinExistence type="predicted"/>
<dbReference type="RefSeq" id="WP_009059189.1">
    <property type="nucleotide sequence ID" value="NZ_JAHXRZ010000001.1"/>
</dbReference>
<feature type="domain" description="Glycosyltransferase subfamily 4-like N-terminal" evidence="2">
    <location>
        <begin position="17"/>
        <end position="146"/>
    </location>
</feature>
<reference evidence="3" key="1">
    <citation type="submission" date="2023-03" db="EMBL/GenBank/DDBJ databases">
        <authorList>
            <person name="Cremers G."/>
            <person name="Picone N."/>
        </authorList>
    </citation>
    <scope>NUCLEOTIDE SEQUENCE</scope>
    <source>
        <strain evidence="3">Sample_alias</strain>
    </source>
</reference>
<protein>
    <submittedName>
        <fullName evidence="3">Glycosyltransferase</fullName>
    </submittedName>
</protein>
<dbReference type="PANTHER" id="PTHR12526:SF638">
    <property type="entry name" value="SPORE COAT PROTEIN SA"/>
    <property type="match status" value="1"/>
</dbReference>
<dbReference type="CDD" id="cd03801">
    <property type="entry name" value="GT4_PimA-like"/>
    <property type="match status" value="1"/>
</dbReference>
<evidence type="ECO:0000313" key="3">
    <source>
        <dbReference type="EMBL" id="CAI9086427.1"/>
    </source>
</evidence>
<feature type="domain" description="Glycosyl transferase family 1" evidence="1">
    <location>
        <begin position="191"/>
        <end position="339"/>
    </location>
</feature>
<evidence type="ECO:0000259" key="2">
    <source>
        <dbReference type="Pfam" id="PF13439"/>
    </source>
</evidence>
<dbReference type="SUPFAM" id="SSF53756">
    <property type="entry name" value="UDP-Glycosyltransferase/glycogen phosphorylase"/>
    <property type="match status" value="1"/>
</dbReference>
<dbReference type="Pfam" id="PF13439">
    <property type="entry name" value="Glyco_transf_4"/>
    <property type="match status" value="1"/>
</dbReference>
<name>A0ABM9IFE3_9BACT</name>